<dbReference type="InterPro" id="IPR000524">
    <property type="entry name" value="Tscrpt_reg_HTH_GntR"/>
</dbReference>
<evidence type="ECO:0000313" key="5">
    <source>
        <dbReference type="EMBL" id="MCB8878868.1"/>
    </source>
</evidence>
<proteinExistence type="predicted"/>
<dbReference type="PRINTS" id="PR00035">
    <property type="entry name" value="HTHGNTR"/>
</dbReference>
<dbReference type="PANTHER" id="PTHR43537:SF5">
    <property type="entry name" value="UXU OPERON TRANSCRIPTIONAL REGULATOR"/>
    <property type="match status" value="1"/>
</dbReference>
<evidence type="ECO:0000256" key="3">
    <source>
        <dbReference type="ARBA" id="ARBA00023163"/>
    </source>
</evidence>
<evidence type="ECO:0000259" key="4">
    <source>
        <dbReference type="PROSITE" id="PS50949"/>
    </source>
</evidence>
<comment type="caution">
    <text evidence="5">The sequence shown here is derived from an EMBL/GenBank/DDBJ whole genome shotgun (WGS) entry which is preliminary data.</text>
</comment>
<dbReference type="Pfam" id="PF00392">
    <property type="entry name" value="GntR"/>
    <property type="match status" value="1"/>
</dbReference>
<reference evidence="5 6" key="1">
    <citation type="journal article" date="2021" name="Microorganisms">
        <title>Acidisoma silvae sp. nov. and Acidisomacellulosilytica sp. nov., Two Acidophilic Bacteria Isolated from Decaying Wood, Hydrolyzing Cellulose and Producing Poly-3-hydroxybutyrate.</title>
        <authorList>
            <person name="Mieszkin S."/>
            <person name="Pouder E."/>
            <person name="Uroz S."/>
            <person name="Simon-Colin C."/>
            <person name="Alain K."/>
        </authorList>
    </citation>
    <scope>NUCLEOTIDE SEQUENCE [LARGE SCALE GENOMIC DNA]</scope>
    <source>
        <strain evidence="5 6">HW T5.17</strain>
    </source>
</reference>
<organism evidence="5 6">
    <name type="scientific">Acidisoma cellulosilyticum</name>
    <dbReference type="NCBI Taxonomy" id="2802395"/>
    <lineage>
        <taxon>Bacteria</taxon>
        <taxon>Pseudomonadati</taxon>
        <taxon>Pseudomonadota</taxon>
        <taxon>Alphaproteobacteria</taxon>
        <taxon>Acetobacterales</taxon>
        <taxon>Acidocellaceae</taxon>
        <taxon>Acidisoma</taxon>
    </lineage>
</organism>
<dbReference type="Pfam" id="PF07729">
    <property type="entry name" value="FCD"/>
    <property type="match status" value="1"/>
</dbReference>
<evidence type="ECO:0000313" key="6">
    <source>
        <dbReference type="Proteomes" id="UP000721844"/>
    </source>
</evidence>
<dbReference type="GO" id="GO:0003700">
    <property type="term" value="F:DNA-binding transcription factor activity"/>
    <property type="evidence" value="ECO:0007669"/>
    <property type="project" value="InterPro"/>
</dbReference>
<dbReference type="InterPro" id="IPR011711">
    <property type="entry name" value="GntR_C"/>
</dbReference>
<dbReference type="RefSeq" id="WP_227305070.1">
    <property type="nucleotide sequence ID" value="NZ_JAESVA010000001.1"/>
</dbReference>
<dbReference type="SUPFAM" id="SSF46785">
    <property type="entry name" value="Winged helix' DNA-binding domain"/>
    <property type="match status" value="1"/>
</dbReference>
<dbReference type="Gene3D" id="1.10.10.10">
    <property type="entry name" value="Winged helix-like DNA-binding domain superfamily/Winged helix DNA-binding domain"/>
    <property type="match status" value="1"/>
</dbReference>
<name>A0A964E2I6_9PROT</name>
<dbReference type="Gene3D" id="1.20.120.530">
    <property type="entry name" value="GntR ligand-binding domain-like"/>
    <property type="match status" value="1"/>
</dbReference>
<evidence type="ECO:0000256" key="1">
    <source>
        <dbReference type="ARBA" id="ARBA00023015"/>
    </source>
</evidence>
<dbReference type="EMBL" id="JAESVA010000001">
    <property type="protein sequence ID" value="MCB8878868.1"/>
    <property type="molecule type" value="Genomic_DNA"/>
</dbReference>
<dbReference type="InterPro" id="IPR008920">
    <property type="entry name" value="TF_FadR/GntR_C"/>
</dbReference>
<accession>A0A964E2I6</accession>
<keyword evidence="2" id="KW-0238">DNA-binding</keyword>
<dbReference type="Proteomes" id="UP000721844">
    <property type="component" value="Unassembled WGS sequence"/>
</dbReference>
<keyword evidence="1" id="KW-0805">Transcription regulation</keyword>
<gene>
    <name evidence="5" type="ORF">ACELLULO517_01380</name>
</gene>
<evidence type="ECO:0000256" key="2">
    <source>
        <dbReference type="ARBA" id="ARBA00023125"/>
    </source>
</evidence>
<dbReference type="SMART" id="SM00895">
    <property type="entry name" value="FCD"/>
    <property type="match status" value="1"/>
</dbReference>
<keyword evidence="6" id="KW-1185">Reference proteome</keyword>
<dbReference type="SUPFAM" id="SSF48008">
    <property type="entry name" value="GntR ligand-binding domain-like"/>
    <property type="match status" value="1"/>
</dbReference>
<dbReference type="CDD" id="cd07377">
    <property type="entry name" value="WHTH_GntR"/>
    <property type="match status" value="1"/>
</dbReference>
<sequence length="237" mass="25943">MAAFRPSRRLGDELYDALIDLIDRGELTDGSRLPAENDIALKFGVSRPVVRETLSRLRDDGRIISRRGSGSYVVKKLSEKIDLASRIGFGPISSLDQIAKCYAFRIAIEGEAACHAAANRSAEDLSILRESLLGIGSMIEANKVGSDIDYQFHMAVTRASGNEWFVSAMLAMRDQIEFTIDLARTLSMSRSAAHIQGVQTEHVLIFNAIEAGEQEAAKAAMRNHLSNACDRIFKGPG</sequence>
<keyword evidence="3" id="KW-0804">Transcription</keyword>
<feature type="domain" description="HTH gntR-type" evidence="4">
    <location>
        <begin position="8"/>
        <end position="76"/>
    </location>
</feature>
<dbReference type="GO" id="GO:0003677">
    <property type="term" value="F:DNA binding"/>
    <property type="evidence" value="ECO:0007669"/>
    <property type="project" value="UniProtKB-KW"/>
</dbReference>
<dbReference type="InterPro" id="IPR036390">
    <property type="entry name" value="WH_DNA-bd_sf"/>
</dbReference>
<protein>
    <submittedName>
        <fullName evidence="5">FadR family transcriptional regulator</fullName>
    </submittedName>
</protein>
<dbReference type="AlphaFoldDB" id="A0A964E2I6"/>
<dbReference type="InterPro" id="IPR036388">
    <property type="entry name" value="WH-like_DNA-bd_sf"/>
</dbReference>
<dbReference type="PROSITE" id="PS50949">
    <property type="entry name" value="HTH_GNTR"/>
    <property type="match status" value="1"/>
</dbReference>
<dbReference type="PANTHER" id="PTHR43537">
    <property type="entry name" value="TRANSCRIPTIONAL REGULATOR, GNTR FAMILY"/>
    <property type="match status" value="1"/>
</dbReference>
<dbReference type="SMART" id="SM00345">
    <property type="entry name" value="HTH_GNTR"/>
    <property type="match status" value="1"/>
</dbReference>